<name>A0AAW2BR62_9ROSI</name>
<accession>A0AAW2BR62</accession>
<gene>
    <name evidence="1" type="ORF">SO802_027936</name>
</gene>
<evidence type="ECO:0000313" key="2">
    <source>
        <dbReference type="Proteomes" id="UP001459277"/>
    </source>
</evidence>
<proteinExistence type="predicted"/>
<comment type="caution">
    <text evidence="1">The sequence shown here is derived from an EMBL/GenBank/DDBJ whole genome shotgun (WGS) entry which is preliminary data.</text>
</comment>
<reference evidence="1 2" key="1">
    <citation type="submission" date="2024-01" db="EMBL/GenBank/DDBJ databases">
        <title>A telomere-to-telomere, gap-free genome of sweet tea (Lithocarpus litseifolius).</title>
        <authorList>
            <person name="Zhou J."/>
        </authorList>
    </citation>
    <scope>NUCLEOTIDE SEQUENCE [LARGE SCALE GENOMIC DNA]</scope>
    <source>
        <strain evidence="1">Zhou-2022a</strain>
        <tissue evidence="1">Leaf</tissue>
    </source>
</reference>
<sequence length="154" mass="17554">MFCGVASSAADSAYGASQEALVEASIKARNAGFHQVLILSNSRRLVQTVNKERNPNWQERTMMADLSSLHQNGFVLKMLFVPKVVINSVCYVANIATTMPFHQCWSRPTICNKLPVFPLRMALKKKKRDQKEEKQFYFWGKYSNCFLHFGSIQS</sequence>
<protein>
    <recommendedName>
        <fullName evidence="3">RNase H type-1 domain-containing protein</fullName>
    </recommendedName>
</protein>
<evidence type="ECO:0008006" key="3">
    <source>
        <dbReference type="Google" id="ProtNLM"/>
    </source>
</evidence>
<dbReference type="AlphaFoldDB" id="A0AAW2BR62"/>
<organism evidence="1 2">
    <name type="scientific">Lithocarpus litseifolius</name>
    <dbReference type="NCBI Taxonomy" id="425828"/>
    <lineage>
        <taxon>Eukaryota</taxon>
        <taxon>Viridiplantae</taxon>
        <taxon>Streptophyta</taxon>
        <taxon>Embryophyta</taxon>
        <taxon>Tracheophyta</taxon>
        <taxon>Spermatophyta</taxon>
        <taxon>Magnoliopsida</taxon>
        <taxon>eudicotyledons</taxon>
        <taxon>Gunneridae</taxon>
        <taxon>Pentapetalae</taxon>
        <taxon>rosids</taxon>
        <taxon>fabids</taxon>
        <taxon>Fagales</taxon>
        <taxon>Fagaceae</taxon>
        <taxon>Lithocarpus</taxon>
    </lineage>
</organism>
<dbReference type="EMBL" id="JAZDWU010000010">
    <property type="protein sequence ID" value="KAK9987697.1"/>
    <property type="molecule type" value="Genomic_DNA"/>
</dbReference>
<keyword evidence="2" id="KW-1185">Reference proteome</keyword>
<evidence type="ECO:0000313" key="1">
    <source>
        <dbReference type="EMBL" id="KAK9987697.1"/>
    </source>
</evidence>
<dbReference type="Proteomes" id="UP001459277">
    <property type="component" value="Unassembled WGS sequence"/>
</dbReference>